<gene>
    <name evidence="7" type="ORF">EYS42_06170</name>
</gene>
<evidence type="ECO:0000256" key="1">
    <source>
        <dbReference type="ARBA" id="ARBA00023015"/>
    </source>
</evidence>
<evidence type="ECO:0000259" key="6">
    <source>
        <dbReference type="PROSITE" id="PS50977"/>
    </source>
</evidence>
<dbReference type="PRINTS" id="PR00455">
    <property type="entry name" value="HTHTETR"/>
</dbReference>
<dbReference type="EMBL" id="SIXI01000002">
    <property type="protein sequence ID" value="TBO32758.1"/>
    <property type="molecule type" value="Genomic_DNA"/>
</dbReference>
<feature type="DNA-binding region" description="H-T-H motif" evidence="4">
    <location>
        <begin position="52"/>
        <end position="71"/>
    </location>
</feature>
<dbReference type="SUPFAM" id="SSF48498">
    <property type="entry name" value="Tetracyclin repressor-like, C-terminal domain"/>
    <property type="match status" value="1"/>
</dbReference>
<keyword evidence="8" id="KW-1185">Reference proteome</keyword>
<dbReference type="PROSITE" id="PS50977">
    <property type="entry name" value="HTH_TETR_2"/>
    <property type="match status" value="1"/>
</dbReference>
<protein>
    <submittedName>
        <fullName evidence="7">TetR/AcrR family transcriptional regulator</fullName>
    </submittedName>
</protein>
<name>A0A4Q9H0U9_9BURK</name>
<evidence type="ECO:0000256" key="2">
    <source>
        <dbReference type="ARBA" id="ARBA00023125"/>
    </source>
</evidence>
<evidence type="ECO:0000313" key="8">
    <source>
        <dbReference type="Proteomes" id="UP000292120"/>
    </source>
</evidence>
<dbReference type="RefSeq" id="WP_130966969.1">
    <property type="nucleotide sequence ID" value="NZ_SIXI01000002.1"/>
</dbReference>
<dbReference type="PANTHER" id="PTHR30055:SF234">
    <property type="entry name" value="HTH-TYPE TRANSCRIPTIONAL REGULATOR BETI"/>
    <property type="match status" value="1"/>
</dbReference>
<accession>A0A4Q9H0U9</accession>
<evidence type="ECO:0000256" key="3">
    <source>
        <dbReference type="ARBA" id="ARBA00023163"/>
    </source>
</evidence>
<dbReference type="GO" id="GO:0000976">
    <property type="term" value="F:transcription cis-regulatory region binding"/>
    <property type="evidence" value="ECO:0007669"/>
    <property type="project" value="TreeGrafter"/>
</dbReference>
<feature type="domain" description="HTH tetR-type" evidence="6">
    <location>
        <begin position="29"/>
        <end position="89"/>
    </location>
</feature>
<reference evidence="7 8" key="1">
    <citation type="submission" date="2019-02" db="EMBL/GenBank/DDBJ databases">
        <title>Aquabacterium sp. strain KMB7.</title>
        <authorList>
            <person name="Chen W.-M."/>
        </authorList>
    </citation>
    <scope>NUCLEOTIDE SEQUENCE [LARGE SCALE GENOMIC DNA]</scope>
    <source>
        <strain evidence="7 8">KMB7</strain>
    </source>
</reference>
<comment type="caution">
    <text evidence="7">The sequence shown here is derived from an EMBL/GenBank/DDBJ whole genome shotgun (WGS) entry which is preliminary data.</text>
</comment>
<proteinExistence type="predicted"/>
<dbReference type="FunFam" id="1.10.10.60:FF:000141">
    <property type="entry name" value="TetR family transcriptional regulator"/>
    <property type="match status" value="1"/>
</dbReference>
<dbReference type="SUPFAM" id="SSF46689">
    <property type="entry name" value="Homeodomain-like"/>
    <property type="match status" value="1"/>
</dbReference>
<dbReference type="InterPro" id="IPR050109">
    <property type="entry name" value="HTH-type_TetR-like_transc_reg"/>
</dbReference>
<dbReference type="InterPro" id="IPR036271">
    <property type="entry name" value="Tet_transcr_reg_TetR-rel_C_sf"/>
</dbReference>
<dbReference type="AlphaFoldDB" id="A0A4Q9H0U9"/>
<dbReference type="InterPro" id="IPR001647">
    <property type="entry name" value="HTH_TetR"/>
</dbReference>
<dbReference type="Proteomes" id="UP000292120">
    <property type="component" value="Unassembled WGS sequence"/>
</dbReference>
<dbReference type="OrthoDB" id="9809994at2"/>
<dbReference type="Pfam" id="PF16859">
    <property type="entry name" value="TetR_C_11"/>
    <property type="match status" value="1"/>
</dbReference>
<dbReference type="Gene3D" id="1.10.10.60">
    <property type="entry name" value="Homeodomain-like"/>
    <property type="match status" value="1"/>
</dbReference>
<dbReference type="Pfam" id="PF00440">
    <property type="entry name" value="TetR_N"/>
    <property type="match status" value="1"/>
</dbReference>
<dbReference type="PANTHER" id="PTHR30055">
    <property type="entry name" value="HTH-TYPE TRANSCRIPTIONAL REGULATOR RUTR"/>
    <property type="match status" value="1"/>
</dbReference>
<dbReference type="GO" id="GO:0003700">
    <property type="term" value="F:DNA-binding transcription factor activity"/>
    <property type="evidence" value="ECO:0007669"/>
    <property type="project" value="TreeGrafter"/>
</dbReference>
<sequence>MPDRMARPQPPSPEAACEPSSPTRQRRKAERPQQLLEAAYTQFTTRGLAATRTEDVAQLAGVSKGTLFRYYPSKDELFKAVIRHYLVEVIDASRDLSDQWQGGTDDLLKMLAHTWWQRFGQSHAAGIFKLIVAEVGNMPELAQFYVDEVITPTYQLVSRAVQRGIDRQEFRPVEVTAVVQALMATAQFLVLYPQCTATCQHNPMPLEPERFMNTQIDLLLSGLRQPPSGREG</sequence>
<dbReference type="InterPro" id="IPR011075">
    <property type="entry name" value="TetR_C"/>
</dbReference>
<keyword evidence="3" id="KW-0804">Transcription</keyword>
<keyword evidence="2 4" id="KW-0238">DNA-binding</keyword>
<dbReference type="Gene3D" id="1.10.357.10">
    <property type="entry name" value="Tetracycline Repressor, domain 2"/>
    <property type="match status" value="1"/>
</dbReference>
<evidence type="ECO:0000256" key="5">
    <source>
        <dbReference type="SAM" id="MobiDB-lite"/>
    </source>
</evidence>
<keyword evidence="1" id="KW-0805">Transcription regulation</keyword>
<evidence type="ECO:0000256" key="4">
    <source>
        <dbReference type="PROSITE-ProRule" id="PRU00335"/>
    </source>
</evidence>
<feature type="region of interest" description="Disordered" evidence="5">
    <location>
        <begin position="1"/>
        <end position="32"/>
    </location>
</feature>
<evidence type="ECO:0000313" key="7">
    <source>
        <dbReference type="EMBL" id="TBO32758.1"/>
    </source>
</evidence>
<organism evidence="7 8">
    <name type="scientific">Aquabacterium lacunae</name>
    <dbReference type="NCBI Taxonomy" id="2528630"/>
    <lineage>
        <taxon>Bacteria</taxon>
        <taxon>Pseudomonadati</taxon>
        <taxon>Pseudomonadota</taxon>
        <taxon>Betaproteobacteria</taxon>
        <taxon>Burkholderiales</taxon>
        <taxon>Aquabacterium</taxon>
    </lineage>
</organism>
<dbReference type="InterPro" id="IPR009057">
    <property type="entry name" value="Homeodomain-like_sf"/>
</dbReference>